<dbReference type="InterPro" id="IPR051738">
    <property type="entry name" value="SAF_Modulators"/>
</dbReference>
<feature type="domain" description="SAP" evidence="7">
    <location>
        <begin position="9"/>
        <end position="43"/>
    </location>
</feature>
<feature type="domain" description="RRM" evidence="6">
    <location>
        <begin position="207"/>
        <end position="285"/>
    </location>
</feature>
<dbReference type="EMBL" id="BMAO01038046">
    <property type="protein sequence ID" value="GFR22194.1"/>
    <property type="molecule type" value="Genomic_DNA"/>
</dbReference>
<comment type="subcellular location">
    <subcellularLocation>
        <location evidence="1">Nucleus</location>
    </subcellularLocation>
</comment>
<keyword evidence="3" id="KW-0539">Nucleus</keyword>
<accession>A0A8X6LW57</accession>
<dbReference type="PROSITE" id="PS50800">
    <property type="entry name" value="SAP"/>
    <property type="match status" value="1"/>
</dbReference>
<evidence type="ECO:0000256" key="2">
    <source>
        <dbReference type="ARBA" id="ARBA00022884"/>
    </source>
</evidence>
<evidence type="ECO:0000256" key="4">
    <source>
        <dbReference type="PROSITE-ProRule" id="PRU00176"/>
    </source>
</evidence>
<gene>
    <name evidence="8" type="primary">SAFB2</name>
    <name evidence="8" type="ORF">TNCT_421</name>
</gene>
<dbReference type="InterPro" id="IPR000504">
    <property type="entry name" value="RRM_dom"/>
</dbReference>
<organism evidence="8 9">
    <name type="scientific">Trichonephila clavata</name>
    <name type="common">Joro spider</name>
    <name type="synonym">Nephila clavata</name>
    <dbReference type="NCBI Taxonomy" id="2740835"/>
    <lineage>
        <taxon>Eukaryota</taxon>
        <taxon>Metazoa</taxon>
        <taxon>Ecdysozoa</taxon>
        <taxon>Arthropoda</taxon>
        <taxon>Chelicerata</taxon>
        <taxon>Arachnida</taxon>
        <taxon>Araneae</taxon>
        <taxon>Araneomorphae</taxon>
        <taxon>Entelegynae</taxon>
        <taxon>Araneoidea</taxon>
        <taxon>Nephilidae</taxon>
        <taxon>Trichonephila</taxon>
    </lineage>
</organism>
<dbReference type="InterPro" id="IPR036361">
    <property type="entry name" value="SAP_dom_sf"/>
</dbReference>
<evidence type="ECO:0000259" key="7">
    <source>
        <dbReference type="PROSITE" id="PS50800"/>
    </source>
</evidence>
<dbReference type="SUPFAM" id="SSF54928">
    <property type="entry name" value="RNA-binding domain, RBD"/>
    <property type="match status" value="1"/>
</dbReference>
<feature type="compositionally biased region" description="Basic and acidic residues" evidence="5">
    <location>
        <begin position="302"/>
        <end position="340"/>
    </location>
</feature>
<feature type="compositionally biased region" description="Low complexity" evidence="5">
    <location>
        <begin position="543"/>
        <end position="552"/>
    </location>
</feature>
<keyword evidence="2 4" id="KW-0694">RNA-binding</keyword>
<feature type="compositionally biased region" description="Acidic residues" evidence="5">
    <location>
        <begin position="98"/>
        <end position="112"/>
    </location>
</feature>
<dbReference type="SUPFAM" id="SSF68906">
    <property type="entry name" value="SAP domain"/>
    <property type="match status" value="1"/>
</dbReference>
<dbReference type="GO" id="GO:0003723">
    <property type="term" value="F:RNA binding"/>
    <property type="evidence" value="ECO:0007669"/>
    <property type="project" value="UniProtKB-UniRule"/>
</dbReference>
<evidence type="ECO:0000256" key="3">
    <source>
        <dbReference type="ARBA" id="ARBA00023242"/>
    </source>
</evidence>
<dbReference type="GO" id="GO:0006357">
    <property type="term" value="P:regulation of transcription by RNA polymerase II"/>
    <property type="evidence" value="ECO:0007669"/>
    <property type="project" value="TreeGrafter"/>
</dbReference>
<dbReference type="Gene3D" id="1.10.720.30">
    <property type="entry name" value="SAP domain"/>
    <property type="match status" value="1"/>
</dbReference>
<dbReference type="GO" id="GO:0050684">
    <property type="term" value="P:regulation of mRNA processing"/>
    <property type="evidence" value="ECO:0007669"/>
    <property type="project" value="TreeGrafter"/>
</dbReference>
<comment type="caution">
    <text evidence="8">The sequence shown here is derived from an EMBL/GenBank/DDBJ whole genome shotgun (WGS) entry which is preliminary data.</text>
</comment>
<feature type="region of interest" description="Disordered" evidence="5">
    <location>
        <begin position="378"/>
        <end position="400"/>
    </location>
</feature>
<feature type="region of interest" description="Disordered" evidence="5">
    <location>
        <begin position="289"/>
        <end position="355"/>
    </location>
</feature>
<dbReference type="Pfam" id="PF00076">
    <property type="entry name" value="RRM_1"/>
    <property type="match status" value="1"/>
</dbReference>
<feature type="region of interest" description="Disordered" evidence="5">
    <location>
        <begin position="504"/>
        <end position="672"/>
    </location>
</feature>
<dbReference type="GO" id="GO:0005634">
    <property type="term" value="C:nucleus"/>
    <property type="evidence" value="ECO:0007669"/>
    <property type="project" value="UniProtKB-SubCell"/>
</dbReference>
<evidence type="ECO:0000256" key="1">
    <source>
        <dbReference type="ARBA" id="ARBA00004123"/>
    </source>
</evidence>
<feature type="compositionally biased region" description="Basic and acidic residues" evidence="5">
    <location>
        <begin position="596"/>
        <end position="626"/>
    </location>
</feature>
<dbReference type="Proteomes" id="UP000887116">
    <property type="component" value="Unassembled WGS sequence"/>
</dbReference>
<feature type="compositionally biased region" description="Basic and acidic residues" evidence="5">
    <location>
        <begin position="553"/>
        <end position="589"/>
    </location>
</feature>
<dbReference type="OrthoDB" id="6159259at2759"/>
<keyword evidence="9" id="KW-1185">Reference proteome</keyword>
<evidence type="ECO:0000259" key="6">
    <source>
        <dbReference type="PROSITE" id="PS50102"/>
    </source>
</evidence>
<dbReference type="Gene3D" id="3.30.70.330">
    <property type="match status" value="1"/>
</dbReference>
<evidence type="ECO:0000313" key="8">
    <source>
        <dbReference type="EMBL" id="GFR22194.1"/>
    </source>
</evidence>
<dbReference type="SMART" id="SM00513">
    <property type="entry name" value="SAP"/>
    <property type="match status" value="1"/>
</dbReference>
<dbReference type="PANTHER" id="PTHR15683">
    <property type="entry name" value="SCAFFOLD ATTACHMENT FACTOR B-RELATED"/>
    <property type="match status" value="1"/>
</dbReference>
<dbReference type="PANTHER" id="PTHR15683:SF8">
    <property type="entry name" value="SCAFFOLD ATTACHMENT FACTOR B, ISOFORM B"/>
    <property type="match status" value="1"/>
</dbReference>
<dbReference type="SMART" id="SM00360">
    <property type="entry name" value="RRM"/>
    <property type="match status" value="1"/>
</dbReference>
<feature type="compositionally biased region" description="Acidic residues" evidence="5">
    <location>
        <begin position="135"/>
        <end position="146"/>
    </location>
</feature>
<proteinExistence type="predicted"/>
<feature type="compositionally biased region" description="Basic and acidic residues" evidence="5">
    <location>
        <begin position="113"/>
        <end position="124"/>
    </location>
</feature>
<evidence type="ECO:0000256" key="5">
    <source>
        <dbReference type="SAM" id="MobiDB-lite"/>
    </source>
</evidence>
<protein>
    <submittedName>
        <fullName evidence="8">Scaffold attachment factor B2</fullName>
    </submittedName>
</protein>
<dbReference type="PROSITE" id="PS50102">
    <property type="entry name" value="RRM"/>
    <property type="match status" value="1"/>
</dbReference>
<dbReference type="GO" id="GO:0043565">
    <property type="term" value="F:sequence-specific DNA binding"/>
    <property type="evidence" value="ECO:0007669"/>
    <property type="project" value="TreeGrafter"/>
</dbReference>
<feature type="compositionally biased region" description="Low complexity" evidence="5">
    <location>
        <begin position="378"/>
        <end position="397"/>
    </location>
</feature>
<dbReference type="InterPro" id="IPR003034">
    <property type="entry name" value="SAP_dom"/>
</dbReference>
<feature type="compositionally biased region" description="Basic and acidic residues" evidence="5">
    <location>
        <begin position="85"/>
        <end position="97"/>
    </location>
</feature>
<dbReference type="AlphaFoldDB" id="A0A8X6LW57"/>
<reference evidence="8" key="1">
    <citation type="submission" date="2020-07" db="EMBL/GenBank/DDBJ databases">
        <title>Multicomponent nature underlies the extraordinary mechanical properties of spider dragline silk.</title>
        <authorList>
            <person name="Kono N."/>
            <person name="Nakamura H."/>
            <person name="Mori M."/>
            <person name="Yoshida Y."/>
            <person name="Ohtoshi R."/>
            <person name="Malay A.D."/>
            <person name="Moran D.A.P."/>
            <person name="Tomita M."/>
            <person name="Numata K."/>
            <person name="Arakawa K."/>
        </authorList>
    </citation>
    <scope>NUCLEOTIDE SEQUENCE</scope>
</reference>
<dbReference type="Pfam" id="PF02037">
    <property type="entry name" value="SAP"/>
    <property type="match status" value="1"/>
</dbReference>
<name>A0A8X6LW57_TRICU</name>
<dbReference type="InterPro" id="IPR035979">
    <property type="entry name" value="RBD_domain_sf"/>
</dbReference>
<feature type="compositionally biased region" description="Acidic residues" evidence="5">
    <location>
        <begin position="45"/>
        <end position="54"/>
    </location>
</feature>
<evidence type="ECO:0000313" key="9">
    <source>
        <dbReference type="Proteomes" id="UP000887116"/>
    </source>
</evidence>
<dbReference type="InterPro" id="IPR012677">
    <property type="entry name" value="Nucleotide-bd_a/b_plait_sf"/>
</dbReference>
<feature type="region of interest" description="Disordered" evidence="5">
    <location>
        <begin position="45"/>
        <end position="187"/>
    </location>
</feature>
<feature type="compositionally biased region" description="Basic and acidic residues" evidence="5">
    <location>
        <begin position="644"/>
        <end position="658"/>
    </location>
</feature>
<sequence length="672" mass="77962">MASKGELKLTDLKVADLKVELEKRGLDKTGVKSVLLERLRNALEDEGIDPDDHEFENNHSDVATVKNSKRKNDAEDEEMDVSEGNIKDISDKSLSLDRDDEDTPCSDEEMDDDGKHLEDTESARFKMTQSRQEPPAEDDDIEEMDQNVESSKTEAVQDEESKNETSLNDNADPVPESVESADAKSGKNKVLKVIGKDKVQQVALTARTLWVTGLASTSKVSDLKNLFSKHGKVTSAKIVRNTKGTQRKWYGLLTVASSKDASKCIQKLHRTEFGGHIISVERRQTAPIVKKSDASAVKKPAAKGELKDTTKTESEDAKKSSAGVENDKHSDAEDEDKAKSDEDDDDRSSKDRSYRSYEGKSYFRGRFSRGSFRRPFGGFRGRGTSFRGRGRFPGFRRPFGRPPLFERSGFRPFSRGAYRYEFSPRDDERMPPRDYIRDREERMHERDEEMFRHKFIVRKQKEEAYRLEREKNQLRLERELLEREKAEMLKLERAKQRIEREQLEMEREKLRRQSQMSHPLKRPFSRRGGGPPHIWAEKRRESPSPYEGPSSSFHREKFSGESKFSYAREHPTYRKPEFSPEDFRREKIEPPSPHPKFAEREERREVTYHGGPERRVYSRNDFRGPHSEPSSQRESSHFAVRSKPPREEWKFHERRSGEKPGYPPRGRKMGYY</sequence>